<dbReference type="PRINTS" id="PR01181">
    <property type="entry name" value="DAPDCRBXLASE"/>
</dbReference>
<dbReference type="PANTHER" id="PTHR43727">
    <property type="entry name" value="DIAMINOPIMELATE DECARBOXYLASE"/>
    <property type="match status" value="1"/>
</dbReference>
<evidence type="ECO:0000313" key="11">
    <source>
        <dbReference type="EMBL" id="ADX44886.1"/>
    </source>
</evidence>
<dbReference type="UniPathway" id="UPA00034">
    <property type="reaction ID" value="UER00027"/>
</dbReference>
<dbReference type="PRINTS" id="PR01179">
    <property type="entry name" value="ODADCRBXLASE"/>
</dbReference>
<keyword evidence="12" id="KW-1185">Reference proteome</keyword>
<dbReference type="InterPro" id="IPR000183">
    <property type="entry name" value="Orn/DAP/Arg_de-COase"/>
</dbReference>
<dbReference type="GO" id="GO:0009089">
    <property type="term" value="P:lysine biosynthetic process via diaminopimelate"/>
    <property type="evidence" value="ECO:0007669"/>
    <property type="project" value="UniProtKB-UniRule"/>
</dbReference>
<dbReference type="SUPFAM" id="SSF50621">
    <property type="entry name" value="Alanine racemase C-terminal domain-like"/>
    <property type="match status" value="1"/>
</dbReference>
<feature type="binding site" evidence="5">
    <location>
        <position position="287"/>
    </location>
    <ligand>
        <name>substrate</name>
    </ligand>
</feature>
<dbReference type="InterPro" id="IPR022643">
    <property type="entry name" value="De-COase2_C"/>
</dbReference>
<evidence type="ECO:0000256" key="1">
    <source>
        <dbReference type="ARBA" id="ARBA00001933"/>
    </source>
</evidence>
<evidence type="ECO:0000313" key="12">
    <source>
        <dbReference type="Proteomes" id="UP000002482"/>
    </source>
</evidence>
<keyword evidence="3 5" id="KW-0663">Pyridoxal phosphate</keyword>
<dbReference type="InterPro" id="IPR022644">
    <property type="entry name" value="De-COase2_N"/>
</dbReference>
<dbReference type="EMBL" id="CP002521">
    <property type="protein sequence ID" value="ADX44886.1"/>
    <property type="molecule type" value="Genomic_DNA"/>
</dbReference>
<feature type="active site" description="Proton donor" evidence="7">
    <location>
        <position position="355"/>
    </location>
</feature>
<feature type="domain" description="Orn/DAP/Arg decarboxylase 2 N-terminal" evidence="10">
    <location>
        <begin position="45"/>
        <end position="290"/>
    </location>
</feature>
<evidence type="ECO:0000256" key="6">
    <source>
        <dbReference type="NCBIfam" id="TIGR01048"/>
    </source>
</evidence>
<feature type="binding site" evidence="5">
    <location>
        <position position="247"/>
    </location>
    <ligand>
        <name>pyridoxal 5'-phosphate</name>
        <dbReference type="ChEBI" id="CHEBI:597326"/>
    </ligand>
</feature>
<dbReference type="KEGG" id="aaa:Acav_0963"/>
<dbReference type="Pfam" id="PF02784">
    <property type="entry name" value="Orn_Arg_deC_N"/>
    <property type="match status" value="1"/>
</dbReference>
<dbReference type="OrthoDB" id="9802241at2"/>
<dbReference type="Pfam" id="PF00278">
    <property type="entry name" value="Orn_DAP_Arg_deC"/>
    <property type="match status" value="1"/>
</dbReference>
<feature type="binding site" evidence="5">
    <location>
        <position position="383"/>
    </location>
    <ligand>
        <name>substrate</name>
    </ligand>
</feature>
<evidence type="ECO:0000259" key="9">
    <source>
        <dbReference type="Pfam" id="PF00278"/>
    </source>
</evidence>
<feature type="domain" description="Orn/DAP/Arg decarboxylase 2 C-terminal" evidence="9">
    <location>
        <begin position="38"/>
        <end position="381"/>
    </location>
</feature>
<dbReference type="PANTHER" id="PTHR43727:SF2">
    <property type="entry name" value="GROUP IV DECARBOXYLASE"/>
    <property type="match status" value="1"/>
</dbReference>
<feature type="binding site" evidence="5">
    <location>
        <position position="383"/>
    </location>
    <ligand>
        <name>pyridoxal 5'-phosphate</name>
        <dbReference type="ChEBI" id="CHEBI:597326"/>
    </ligand>
</feature>
<dbReference type="Gene3D" id="2.40.37.10">
    <property type="entry name" value="Lyase, Ornithine Decarboxylase, Chain A, domain 1"/>
    <property type="match status" value="1"/>
</dbReference>
<dbReference type="InterPro" id="IPR002986">
    <property type="entry name" value="DAP_deCOOHase_LysA"/>
</dbReference>
<proteinExistence type="inferred from homology"/>
<dbReference type="CDD" id="cd06828">
    <property type="entry name" value="PLPDE_III_DapDC"/>
    <property type="match status" value="1"/>
</dbReference>
<feature type="binding site" evidence="5">
    <location>
        <position position="356"/>
    </location>
    <ligand>
        <name>substrate</name>
    </ligand>
</feature>
<dbReference type="FunFam" id="3.20.20.10:FF:000003">
    <property type="entry name" value="Diaminopimelate decarboxylase"/>
    <property type="match status" value="1"/>
</dbReference>
<comment type="catalytic activity">
    <reaction evidence="5 8">
        <text>meso-2,6-diaminopimelate + H(+) = L-lysine + CO2</text>
        <dbReference type="Rhea" id="RHEA:15101"/>
        <dbReference type="ChEBI" id="CHEBI:15378"/>
        <dbReference type="ChEBI" id="CHEBI:16526"/>
        <dbReference type="ChEBI" id="CHEBI:32551"/>
        <dbReference type="ChEBI" id="CHEBI:57791"/>
        <dbReference type="EC" id="4.1.1.20"/>
    </reaction>
</comment>
<comment type="function">
    <text evidence="5">Specifically catalyzes the decarboxylation of meso-diaminopimelate (meso-DAP) to L-lysine.</text>
</comment>
<dbReference type="RefSeq" id="WP_013593429.1">
    <property type="nucleotide sequence ID" value="NC_015138.1"/>
</dbReference>
<feature type="binding site" evidence="5">
    <location>
        <begin position="284"/>
        <end position="287"/>
    </location>
    <ligand>
        <name>pyridoxal 5'-phosphate</name>
        <dbReference type="ChEBI" id="CHEBI:597326"/>
    </ligand>
</feature>
<evidence type="ECO:0000256" key="8">
    <source>
        <dbReference type="RuleBase" id="RU003738"/>
    </source>
</evidence>
<evidence type="ECO:0000256" key="2">
    <source>
        <dbReference type="ARBA" id="ARBA00022793"/>
    </source>
</evidence>
<dbReference type="EC" id="4.1.1.20" evidence="5 6"/>
<dbReference type="HOGENOM" id="CLU_026444_0_0_4"/>
<organism evidence="11 12">
    <name type="scientific">Paracidovorax avenae (strain ATCC 19860 / DSM 7227 / CCUG 15838 / JCM 20985 / LMG 2117 / NCPPB 1011)</name>
    <name type="common">Acidovorax avenae</name>
    <dbReference type="NCBI Taxonomy" id="643561"/>
    <lineage>
        <taxon>Bacteria</taxon>
        <taxon>Pseudomonadati</taxon>
        <taxon>Pseudomonadota</taxon>
        <taxon>Betaproteobacteria</taxon>
        <taxon>Burkholderiales</taxon>
        <taxon>Comamonadaceae</taxon>
        <taxon>Paracidovorax</taxon>
    </lineage>
</organism>
<comment type="similarity">
    <text evidence="5">Belongs to the Orn/Lys/Arg decarboxylase class-II family. LysA subfamily.</text>
</comment>
<keyword evidence="5 8" id="KW-0457">Lysine biosynthesis</keyword>
<protein>
    <recommendedName>
        <fullName evidence="5 6">Diaminopimelate decarboxylase</fullName>
        <shortName evidence="5">DAP decarboxylase</shortName>
        <shortName evidence="5">DAPDC</shortName>
        <ecNumber evidence="5 6">4.1.1.20</ecNumber>
    </recommendedName>
</protein>
<name>F0QAF3_PARA1</name>
<comment type="cofactor">
    <cofactor evidence="1 5 7 8">
        <name>pyridoxal 5'-phosphate</name>
        <dbReference type="ChEBI" id="CHEBI:597326"/>
    </cofactor>
</comment>
<dbReference type="NCBIfam" id="TIGR01048">
    <property type="entry name" value="lysA"/>
    <property type="match status" value="1"/>
</dbReference>
<dbReference type="GO" id="GO:0008836">
    <property type="term" value="F:diaminopimelate decarboxylase activity"/>
    <property type="evidence" value="ECO:0007669"/>
    <property type="project" value="UniProtKB-UniRule"/>
</dbReference>
<feature type="modified residue" description="N6-(pyridoxal phosphate)lysine" evidence="5 7">
    <location>
        <position position="68"/>
    </location>
</feature>
<gene>
    <name evidence="5" type="primary">lysA</name>
    <name evidence="11" type="ordered locus">Acav_0963</name>
</gene>
<dbReference type="AlphaFoldDB" id="F0QAF3"/>
<dbReference type="Gene3D" id="3.20.20.10">
    <property type="entry name" value="Alanine racemase"/>
    <property type="match status" value="1"/>
</dbReference>
<evidence type="ECO:0000256" key="3">
    <source>
        <dbReference type="ARBA" id="ARBA00022898"/>
    </source>
</evidence>
<comment type="subunit">
    <text evidence="5">Homodimer.</text>
</comment>
<feature type="binding site" evidence="5">
    <location>
        <position position="327"/>
    </location>
    <ligand>
        <name>substrate</name>
    </ligand>
</feature>
<keyword evidence="4 5" id="KW-0456">Lyase</keyword>
<dbReference type="GeneID" id="34239239"/>
<evidence type="ECO:0000256" key="7">
    <source>
        <dbReference type="PIRSR" id="PIRSR600183-50"/>
    </source>
</evidence>
<keyword evidence="2 5" id="KW-0210">Decarboxylase</keyword>
<evidence type="ECO:0000256" key="4">
    <source>
        <dbReference type="ARBA" id="ARBA00023239"/>
    </source>
</evidence>
<reference evidence="11" key="1">
    <citation type="submission" date="2011-02" db="EMBL/GenBank/DDBJ databases">
        <title>Complete sequence of Acidovorax avenae subsp. avenae ATCC 19860.</title>
        <authorList>
            <consortium name="US DOE Joint Genome Institute"/>
            <person name="Lucas S."/>
            <person name="Copeland A."/>
            <person name="Lapidus A."/>
            <person name="Cheng J.-F."/>
            <person name="Goodwin L."/>
            <person name="Pitluck S."/>
            <person name="Chertkov O."/>
            <person name="Held B."/>
            <person name="Detter J.C."/>
            <person name="Han C."/>
            <person name="Tapia R."/>
            <person name="Land M."/>
            <person name="Hauser L."/>
            <person name="Kyrpides N."/>
            <person name="Ivanova N."/>
            <person name="Ovchinnikova G."/>
            <person name="Pagani I."/>
            <person name="Gordon S."/>
            <person name="Woyke T."/>
        </authorList>
    </citation>
    <scope>NUCLEOTIDE SEQUENCE</scope>
    <source>
        <strain evidence="11">ATCC 19860</strain>
    </source>
</reference>
<sequence>MTLNALPGHPHIAYRGDDLFIESVRAADLAQELGTPLYVYSRASMLSALEAYQRGFAGRKVQICYAMKANSSLAVLQLFARAGCGFDIVSAGELRRVLAAGGEAGKVIFSGVGKTRQEMREALEAGIGCFNVESEPELEVLSEVAMACGRRAPVSIRVNPNVDPKTHPYISTGLKGNKFGVAHERTVATYQRAAALPGLQVVGIDCHIGSQITEATPYLDAVDRMLDLVAQIESAGIPIHHIDFGGGLGIDYNGDTPPAADALWTQLLARLDARGYGDRQFMIEPGRSLVGNAGVCLTEVLYVKPGEQKNFCIVDAAMNDLPRPAMYQAFHGIVPVAAPAPGAAPAVYDVVGPVCESGDWIGRDRTLAVRSGDRLAVLSAGAYCSSMGSNYNTRARPAEVLVDGGQAHLIRVREPLEDTFRHEKLPG</sequence>
<dbReference type="InterPro" id="IPR009006">
    <property type="entry name" value="Ala_racemase/Decarboxylase_C"/>
</dbReference>
<evidence type="ECO:0000256" key="5">
    <source>
        <dbReference type="HAMAP-Rule" id="MF_02120"/>
    </source>
</evidence>
<dbReference type="InterPro" id="IPR029066">
    <property type="entry name" value="PLP-binding_barrel"/>
</dbReference>
<accession>F0QAF3</accession>
<feature type="binding site" evidence="5">
    <location>
        <position position="323"/>
    </location>
    <ligand>
        <name>substrate</name>
    </ligand>
</feature>
<keyword evidence="5" id="KW-0028">Amino-acid biosynthesis</keyword>
<dbReference type="GO" id="GO:0030170">
    <property type="term" value="F:pyridoxal phosphate binding"/>
    <property type="evidence" value="ECO:0007669"/>
    <property type="project" value="UniProtKB-UniRule"/>
</dbReference>
<comment type="pathway">
    <text evidence="5 8">Amino-acid biosynthesis; L-lysine biosynthesis via DAP pathway; L-lysine from DL-2,6-diaminopimelate: step 1/1.</text>
</comment>
<dbReference type="Proteomes" id="UP000002482">
    <property type="component" value="Chromosome"/>
</dbReference>
<evidence type="ECO:0000259" key="10">
    <source>
        <dbReference type="Pfam" id="PF02784"/>
    </source>
</evidence>
<dbReference type="SUPFAM" id="SSF51419">
    <property type="entry name" value="PLP-binding barrel"/>
    <property type="match status" value="1"/>
</dbReference>
<dbReference type="HAMAP" id="MF_02120">
    <property type="entry name" value="LysA"/>
    <property type="match status" value="1"/>
</dbReference>